<dbReference type="PANTHER" id="PTHR23501">
    <property type="entry name" value="MAJOR FACILITATOR SUPERFAMILY"/>
    <property type="match status" value="1"/>
</dbReference>
<organism evidence="6 7">
    <name type="scientific">Mycena metata</name>
    <dbReference type="NCBI Taxonomy" id="1033252"/>
    <lineage>
        <taxon>Eukaryota</taxon>
        <taxon>Fungi</taxon>
        <taxon>Dikarya</taxon>
        <taxon>Basidiomycota</taxon>
        <taxon>Agaricomycotina</taxon>
        <taxon>Agaricomycetes</taxon>
        <taxon>Agaricomycetidae</taxon>
        <taxon>Agaricales</taxon>
        <taxon>Marasmiineae</taxon>
        <taxon>Mycenaceae</taxon>
        <taxon>Mycena</taxon>
    </lineage>
</organism>
<evidence type="ECO:0000313" key="6">
    <source>
        <dbReference type="EMBL" id="KAJ7712573.1"/>
    </source>
</evidence>
<dbReference type="GO" id="GO:0005886">
    <property type="term" value="C:plasma membrane"/>
    <property type="evidence" value="ECO:0007669"/>
    <property type="project" value="TreeGrafter"/>
</dbReference>
<evidence type="ECO:0000256" key="3">
    <source>
        <dbReference type="ARBA" id="ARBA00022989"/>
    </source>
</evidence>
<keyword evidence="7" id="KW-1185">Reference proteome</keyword>
<dbReference type="PROSITE" id="PS50850">
    <property type="entry name" value="MFS"/>
    <property type="match status" value="1"/>
</dbReference>
<dbReference type="EMBL" id="JARKIB010000362">
    <property type="protein sequence ID" value="KAJ7712573.1"/>
    <property type="molecule type" value="Genomic_DNA"/>
</dbReference>
<feature type="domain" description="Major facilitator superfamily (MFS) profile" evidence="5">
    <location>
        <begin position="1"/>
        <end position="136"/>
    </location>
</feature>
<dbReference type="Proteomes" id="UP001215598">
    <property type="component" value="Unassembled WGS sequence"/>
</dbReference>
<dbReference type="Gene3D" id="1.20.1250.20">
    <property type="entry name" value="MFS general substrate transporter like domains"/>
    <property type="match status" value="1"/>
</dbReference>
<evidence type="ECO:0000313" key="7">
    <source>
        <dbReference type="Proteomes" id="UP001215598"/>
    </source>
</evidence>
<keyword evidence="2" id="KW-0812">Transmembrane</keyword>
<proteinExistence type="predicted"/>
<keyword evidence="4" id="KW-0472">Membrane</keyword>
<protein>
    <recommendedName>
        <fullName evidence="5">Major facilitator superfamily (MFS) profile domain-containing protein</fullName>
    </recommendedName>
</protein>
<dbReference type="SUPFAM" id="SSF103473">
    <property type="entry name" value="MFS general substrate transporter"/>
    <property type="match status" value="1"/>
</dbReference>
<keyword evidence="3" id="KW-1133">Transmembrane helix</keyword>
<sequence length="136" mass="14217">MPIVPNVMQIFGPDLVFGRMEDLDAYGSMALVSFLYALNEVFAASAFESHSPIGDIAVVVSIVSGIARPFRAKVADLSSRPMALTLSVLVYAVGYIVVASSTTIEAVGGGEVIYGVGNTGIDIMTSIILADITSLQ</sequence>
<evidence type="ECO:0000256" key="4">
    <source>
        <dbReference type="ARBA" id="ARBA00023136"/>
    </source>
</evidence>
<reference evidence="6" key="1">
    <citation type="submission" date="2023-03" db="EMBL/GenBank/DDBJ databases">
        <title>Massive genome expansion in bonnet fungi (Mycena s.s.) driven by repeated elements and novel gene families across ecological guilds.</title>
        <authorList>
            <consortium name="Lawrence Berkeley National Laboratory"/>
            <person name="Harder C.B."/>
            <person name="Miyauchi S."/>
            <person name="Viragh M."/>
            <person name="Kuo A."/>
            <person name="Thoen E."/>
            <person name="Andreopoulos B."/>
            <person name="Lu D."/>
            <person name="Skrede I."/>
            <person name="Drula E."/>
            <person name="Henrissat B."/>
            <person name="Morin E."/>
            <person name="Kohler A."/>
            <person name="Barry K."/>
            <person name="LaButti K."/>
            <person name="Morin E."/>
            <person name="Salamov A."/>
            <person name="Lipzen A."/>
            <person name="Mereny Z."/>
            <person name="Hegedus B."/>
            <person name="Baldrian P."/>
            <person name="Stursova M."/>
            <person name="Weitz H."/>
            <person name="Taylor A."/>
            <person name="Grigoriev I.V."/>
            <person name="Nagy L.G."/>
            <person name="Martin F."/>
            <person name="Kauserud H."/>
        </authorList>
    </citation>
    <scope>NUCLEOTIDE SEQUENCE</scope>
    <source>
        <strain evidence="6">CBHHK182m</strain>
    </source>
</reference>
<name>A0AAD7H5K2_9AGAR</name>
<gene>
    <name evidence="6" type="ORF">B0H16DRAFT_1743974</name>
</gene>
<evidence type="ECO:0000256" key="1">
    <source>
        <dbReference type="ARBA" id="ARBA00004141"/>
    </source>
</evidence>
<comment type="subcellular location">
    <subcellularLocation>
        <location evidence="1">Membrane</location>
        <topology evidence="1">Multi-pass membrane protein</topology>
    </subcellularLocation>
</comment>
<evidence type="ECO:0000259" key="5">
    <source>
        <dbReference type="PROSITE" id="PS50850"/>
    </source>
</evidence>
<evidence type="ECO:0000256" key="2">
    <source>
        <dbReference type="ARBA" id="ARBA00022692"/>
    </source>
</evidence>
<comment type="caution">
    <text evidence="6">The sequence shown here is derived from an EMBL/GenBank/DDBJ whole genome shotgun (WGS) entry which is preliminary data.</text>
</comment>
<dbReference type="InterPro" id="IPR036259">
    <property type="entry name" value="MFS_trans_sf"/>
</dbReference>
<dbReference type="GO" id="GO:0022857">
    <property type="term" value="F:transmembrane transporter activity"/>
    <property type="evidence" value="ECO:0007669"/>
    <property type="project" value="InterPro"/>
</dbReference>
<dbReference type="PANTHER" id="PTHR23501:SF58">
    <property type="entry name" value="LOW AFFINITY HEME TRANSPORTER STR3"/>
    <property type="match status" value="1"/>
</dbReference>
<dbReference type="InterPro" id="IPR020846">
    <property type="entry name" value="MFS_dom"/>
</dbReference>
<accession>A0AAD7H5K2</accession>
<dbReference type="AlphaFoldDB" id="A0AAD7H5K2"/>